<dbReference type="PANTHER" id="PTHR30283:SF4">
    <property type="entry name" value="PEROXIDE STRESS RESISTANCE PROTEIN YAAA"/>
    <property type="match status" value="1"/>
</dbReference>
<comment type="caution">
    <text evidence="1">The sequence shown here is derived from an EMBL/GenBank/DDBJ whole genome shotgun (WGS) entry which is preliminary data.</text>
</comment>
<name>A0ABS4WQE9_9MICO</name>
<dbReference type="InterPro" id="IPR005583">
    <property type="entry name" value="YaaA"/>
</dbReference>
<keyword evidence="2" id="KW-1185">Reference proteome</keyword>
<dbReference type="PANTHER" id="PTHR30283">
    <property type="entry name" value="PEROXIDE STRESS RESPONSE PROTEIN YAAA"/>
    <property type="match status" value="1"/>
</dbReference>
<accession>A0ABS4WQE9</accession>
<sequence>MKILLPPSETKRPGGDGAPLDVHALALPGLHSARQAVIDALVDLAADEDAARKVLKLSPKQSGDVAHNRMLRSAATMPAVDRYTGVLYDALDAQTLSAASRRWLGSHAWIHSAPFGPIGALDGIPSYRLAAGTSLPGVPALRRHWADATSEAIAGEDPAFVLDLRSEAYVALGPVPASVTSAYVRVVTEHGRALNHFNKKSKGLLVRALSEDRPRVRSVRTLRTWADSRGLVLRVAAEPGILEFVVAE</sequence>
<dbReference type="Pfam" id="PF03883">
    <property type="entry name" value="H2O2_YaaD"/>
    <property type="match status" value="1"/>
</dbReference>
<dbReference type="RefSeq" id="WP_210097658.1">
    <property type="nucleotide sequence ID" value="NZ_BAAAIO010000001.1"/>
</dbReference>
<reference evidence="1 2" key="1">
    <citation type="submission" date="2021-03" db="EMBL/GenBank/DDBJ databases">
        <title>Sequencing the genomes of 1000 actinobacteria strains.</title>
        <authorList>
            <person name="Klenk H.-P."/>
        </authorList>
    </citation>
    <scope>NUCLEOTIDE SEQUENCE [LARGE SCALE GENOMIC DNA]</scope>
    <source>
        <strain evidence="1 2">DSM 13468</strain>
    </source>
</reference>
<dbReference type="Proteomes" id="UP000703720">
    <property type="component" value="Unassembled WGS sequence"/>
</dbReference>
<evidence type="ECO:0000313" key="1">
    <source>
        <dbReference type="EMBL" id="MBP2378427.1"/>
    </source>
</evidence>
<gene>
    <name evidence="1" type="ORF">JOF42_001922</name>
</gene>
<organism evidence="1 2">
    <name type="scientific">Microbacterium phyllosphaerae</name>
    <dbReference type="NCBI Taxonomy" id="124798"/>
    <lineage>
        <taxon>Bacteria</taxon>
        <taxon>Bacillati</taxon>
        <taxon>Actinomycetota</taxon>
        <taxon>Actinomycetes</taxon>
        <taxon>Micrococcales</taxon>
        <taxon>Microbacteriaceae</taxon>
        <taxon>Microbacterium</taxon>
    </lineage>
</organism>
<dbReference type="EMBL" id="JAGIOA010000001">
    <property type="protein sequence ID" value="MBP2378427.1"/>
    <property type="molecule type" value="Genomic_DNA"/>
</dbReference>
<evidence type="ECO:0000313" key="2">
    <source>
        <dbReference type="Proteomes" id="UP000703720"/>
    </source>
</evidence>
<protein>
    <submittedName>
        <fullName evidence="1">Cytoplasmic iron level regulating protein YaaA (DUF328/UPF0246 family)</fullName>
    </submittedName>
</protein>
<proteinExistence type="predicted"/>